<dbReference type="AlphaFoldDB" id="A0A5C6BH55"/>
<evidence type="ECO:0000313" key="2">
    <source>
        <dbReference type="EMBL" id="TWU10626.1"/>
    </source>
</evidence>
<dbReference type="GO" id="GO:0003677">
    <property type="term" value="F:DNA binding"/>
    <property type="evidence" value="ECO:0007669"/>
    <property type="project" value="InterPro"/>
</dbReference>
<dbReference type="GO" id="GO:0004803">
    <property type="term" value="F:transposase activity"/>
    <property type="evidence" value="ECO:0007669"/>
    <property type="project" value="InterPro"/>
</dbReference>
<dbReference type="Gene3D" id="3.30.70.1290">
    <property type="entry name" value="Transposase IS200-like"/>
    <property type="match status" value="1"/>
</dbReference>
<reference evidence="2 3" key="1">
    <citation type="journal article" date="2020" name="Antonie Van Leeuwenhoek">
        <title>Rhodopirellula heiligendammensis sp. nov., Rhodopirellula pilleata sp. nov., and Rhodopirellula solitaria sp. nov. isolated from natural or artificial marine surfaces in Northern Germany and California, USA, and emended description of the genus Rhodopirellula.</title>
        <authorList>
            <person name="Kallscheuer N."/>
            <person name="Wiegand S."/>
            <person name="Jogler M."/>
            <person name="Boedeker C."/>
            <person name="Peeters S.H."/>
            <person name="Rast P."/>
            <person name="Heuer A."/>
            <person name="Jetten M.S.M."/>
            <person name="Rohde M."/>
            <person name="Jogler C."/>
        </authorList>
    </citation>
    <scope>NUCLEOTIDE SEQUENCE [LARGE SCALE GENOMIC DNA]</scope>
    <source>
        <strain evidence="2 3">Poly21</strain>
    </source>
</reference>
<dbReference type="InterPro" id="IPR036515">
    <property type="entry name" value="Transposase_17_sf"/>
</dbReference>
<dbReference type="SMART" id="SM01321">
    <property type="entry name" value="Y1_Tnp"/>
    <property type="match status" value="1"/>
</dbReference>
<accession>A0A5C6BH55</accession>
<keyword evidence="3" id="KW-1185">Reference proteome</keyword>
<feature type="domain" description="Transposase IS200-like" evidence="1">
    <location>
        <begin position="48"/>
        <end position="201"/>
    </location>
</feature>
<dbReference type="PANTHER" id="PTHR34322">
    <property type="entry name" value="TRANSPOSASE, Y1_TNP DOMAIN-CONTAINING"/>
    <property type="match status" value="1"/>
</dbReference>
<comment type="caution">
    <text evidence="2">The sequence shown here is derived from an EMBL/GenBank/DDBJ whole genome shotgun (WGS) entry which is preliminary data.</text>
</comment>
<proteinExistence type="predicted"/>
<gene>
    <name evidence="2" type="ORF">Poly21_45320</name>
</gene>
<dbReference type="PANTHER" id="PTHR34322:SF2">
    <property type="entry name" value="TRANSPOSASE IS200-LIKE DOMAIN-CONTAINING PROTEIN"/>
    <property type="match status" value="1"/>
</dbReference>
<sequence length="370" mass="41664">MGGPLSLASWKVGGPLSGPGELESGWPPFWPCIERCVRKAWLCGTDPATGYCFEHRRGWIRDRMEFLASVFAIDCLTFSIMSNHLHLVFRSRPDVVAAWSDEEVAQRWLRLFPARRNPDGSPAVPTRPELNMILNQPEVLASRRQRLSDVSWYMRCLAENIARRSNAEDEARGHFWEGRFRAQVLLDEASLLACAAYVDLNPIRAAMAETPESSKYTGAKDRIDDLTHSSDRTRLSTHDWERSRGRQHSGWMSPIEIDEQHDPVGPHLDHSGRRGSLKGFLSVSLASYLELLDWTGRQLRSDKVGAIPSHLQPILTRMGVDTHAWCDVVSRFGRVFMRAAGSPEHLAEEASRRGQGWLCARDNPLGISSA</sequence>
<name>A0A5C6BH55_9BACT</name>
<dbReference type="EMBL" id="SJPU01000003">
    <property type="protein sequence ID" value="TWU10626.1"/>
    <property type="molecule type" value="Genomic_DNA"/>
</dbReference>
<dbReference type="InterPro" id="IPR002686">
    <property type="entry name" value="Transposase_17"/>
</dbReference>
<evidence type="ECO:0000313" key="3">
    <source>
        <dbReference type="Proteomes" id="UP000319908"/>
    </source>
</evidence>
<dbReference type="Proteomes" id="UP000319908">
    <property type="component" value="Unassembled WGS sequence"/>
</dbReference>
<dbReference type="SUPFAM" id="SSF143422">
    <property type="entry name" value="Transposase IS200-like"/>
    <property type="match status" value="1"/>
</dbReference>
<evidence type="ECO:0000259" key="1">
    <source>
        <dbReference type="SMART" id="SM01321"/>
    </source>
</evidence>
<organism evidence="2 3">
    <name type="scientific">Allorhodopirellula heiligendammensis</name>
    <dbReference type="NCBI Taxonomy" id="2714739"/>
    <lineage>
        <taxon>Bacteria</taxon>
        <taxon>Pseudomonadati</taxon>
        <taxon>Planctomycetota</taxon>
        <taxon>Planctomycetia</taxon>
        <taxon>Pirellulales</taxon>
        <taxon>Pirellulaceae</taxon>
        <taxon>Allorhodopirellula</taxon>
    </lineage>
</organism>
<protein>
    <recommendedName>
        <fullName evidence="1">Transposase IS200-like domain-containing protein</fullName>
    </recommendedName>
</protein>
<dbReference type="GO" id="GO:0006313">
    <property type="term" value="P:DNA transposition"/>
    <property type="evidence" value="ECO:0007669"/>
    <property type="project" value="InterPro"/>
</dbReference>